<sequence length="91" mass="10308">MIYDTKVGRLILDGLECFSRAADIVHNDAQQFFPALKEFITPCYHCSIYMALYVISCLRSAVDEIDQATYQEKGIKKPSTSHTILVFLTIS</sequence>
<dbReference type="WBParaSite" id="nRc.2.0.1.t32175-RA">
    <property type="protein sequence ID" value="nRc.2.0.1.t32175-RA"/>
    <property type="gene ID" value="nRc.2.0.1.g32175"/>
</dbReference>
<name>A0A915K1T0_ROMCU</name>
<protein>
    <submittedName>
        <fullName evidence="2">Uncharacterized protein</fullName>
    </submittedName>
</protein>
<reference evidence="2" key="1">
    <citation type="submission" date="2022-11" db="UniProtKB">
        <authorList>
            <consortium name="WormBaseParasite"/>
        </authorList>
    </citation>
    <scope>IDENTIFICATION</scope>
</reference>
<organism evidence="1 2">
    <name type="scientific">Romanomermis culicivorax</name>
    <name type="common">Nematode worm</name>
    <dbReference type="NCBI Taxonomy" id="13658"/>
    <lineage>
        <taxon>Eukaryota</taxon>
        <taxon>Metazoa</taxon>
        <taxon>Ecdysozoa</taxon>
        <taxon>Nematoda</taxon>
        <taxon>Enoplea</taxon>
        <taxon>Dorylaimia</taxon>
        <taxon>Mermithida</taxon>
        <taxon>Mermithoidea</taxon>
        <taxon>Mermithidae</taxon>
        <taxon>Romanomermis</taxon>
    </lineage>
</organism>
<keyword evidence="1" id="KW-1185">Reference proteome</keyword>
<evidence type="ECO:0000313" key="1">
    <source>
        <dbReference type="Proteomes" id="UP000887565"/>
    </source>
</evidence>
<proteinExistence type="predicted"/>
<dbReference type="Proteomes" id="UP000887565">
    <property type="component" value="Unplaced"/>
</dbReference>
<evidence type="ECO:0000313" key="2">
    <source>
        <dbReference type="WBParaSite" id="nRc.2.0.1.t32175-RA"/>
    </source>
</evidence>
<dbReference type="AlphaFoldDB" id="A0A915K1T0"/>
<accession>A0A915K1T0</accession>